<name>A0A2T0Q9U9_9ACTN</name>
<keyword evidence="4" id="KW-1185">Reference proteome</keyword>
<dbReference type="PANTHER" id="PTHR46825">
    <property type="entry name" value="D-ALANYL-D-ALANINE-CARBOXYPEPTIDASE/ENDOPEPTIDASE AMPH"/>
    <property type="match status" value="1"/>
</dbReference>
<accession>A0A2T0Q9U9</accession>
<dbReference type="InterPro" id="IPR050491">
    <property type="entry name" value="AmpC-like"/>
</dbReference>
<proteinExistence type="predicted"/>
<dbReference type="SUPFAM" id="SSF56601">
    <property type="entry name" value="beta-lactamase/transpeptidase-like"/>
    <property type="match status" value="1"/>
</dbReference>
<evidence type="ECO:0000313" key="4">
    <source>
        <dbReference type="Proteomes" id="UP000237846"/>
    </source>
</evidence>
<feature type="signal peptide" evidence="1">
    <location>
        <begin position="1"/>
        <end position="18"/>
    </location>
</feature>
<gene>
    <name evidence="3" type="ORF">CLV72_102221</name>
</gene>
<evidence type="ECO:0000313" key="3">
    <source>
        <dbReference type="EMBL" id="PRY00590.1"/>
    </source>
</evidence>
<dbReference type="PANTHER" id="PTHR46825:SF7">
    <property type="entry name" value="D-ALANYL-D-ALANINE CARBOXYPEPTIDASE"/>
    <property type="match status" value="1"/>
</dbReference>
<dbReference type="InterPro" id="IPR001466">
    <property type="entry name" value="Beta-lactam-related"/>
</dbReference>
<keyword evidence="3" id="KW-0645">Protease</keyword>
<keyword evidence="3" id="KW-0378">Hydrolase</keyword>
<keyword evidence="3" id="KW-0121">Carboxypeptidase</keyword>
<comment type="caution">
    <text evidence="3">The sequence shown here is derived from an EMBL/GenBank/DDBJ whole genome shotgun (WGS) entry which is preliminary data.</text>
</comment>
<dbReference type="Gene3D" id="3.40.710.10">
    <property type="entry name" value="DD-peptidase/beta-lactamase superfamily"/>
    <property type="match status" value="1"/>
</dbReference>
<dbReference type="Proteomes" id="UP000237846">
    <property type="component" value="Unassembled WGS sequence"/>
</dbReference>
<protein>
    <submittedName>
        <fullName evidence="3">D-alanyl-D-alanine carboxypeptidase</fullName>
    </submittedName>
</protein>
<feature type="chain" id="PRO_5039727898" evidence="1">
    <location>
        <begin position="19"/>
        <end position="433"/>
    </location>
</feature>
<dbReference type="EMBL" id="PVZC01000002">
    <property type="protein sequence ID" value="PRY00590.1"/>
    <property type="molecule type" value="Genomic_DNA"/>
</dbReference>
<evidence type="ECO:0000259" key="2">
    <source>
        <dbReference type="Pfam" id="PF00144"/>
    </source>
</evidence>
<evidence type="ECO:0000256" key="1">
    <source>
        <dbReference type="SAM" id="SignalP"/>
    </source>
</evidence>
<keyword evidence="1" id="KW-0732">Signal</keyword>
<dbReference type="OrthoDB" id="3499702at2"/>
<dbReference type="InterPro" id="IPR012338">
    <property type="entry name" value="Beta-lactam/transpept-like"/>
</dbReference>
<feature type="domain" description="Beta-lactamase-related" evidence="2">
    <location>
        <begin position="53"/>
        <end position="367"/>
    </location>
</feature>
<organism evidence="3 4">
    <name type="scientific">Allonocardiopsis opalescens</name>
    <dbReference type="NCBI Taxonomy" id="1144618"/>
    <lineage>
        <taxon>Bacteria</taxon>
        <taxon>Bacillati</taxon>
        <taxon>Actinomycetota</taxon>
        <taxon>Actinomycetes</taxon>
        <taxon>Streptosporangiales</taxon>
        <taxon>Allonocardiopsis</taxon>
    </lineage>
</organism>
<sequence length="433" mass="45452">MSGRTSARTLSIAGTALAALLITAPAAVPAAAEPAGSRDDAIGGAALQTAFEGLHDAGMPAVYGALSDDGERWSGAAGTAALGSERPALPNFRHRVASVTKSFVAATLLRLAARGEVDLDAPVGDYLPEVVPGERGQAITVRMLLNHTSGINDLVSSAFPSLNELSVADLDRYRFRTVAPEQLAAWGLAMPPVGEPGVAPGVYSNTNYVLAGLVIEAVTGRTAESVITEEVIRPAGLRHTYFPENRPRIRGPHAGAYESMFQTLVPPRDYSTYNVSYIWMAGDLVSTASDLTRFYRALADGEILAEEQLAEMRTTVPVNAGGVEMPYGLGLMAYDTICGRYWGHNGGLFGYGTDAGAHESDDRAFAFGSNLTRHNALDENGVPQPHPIDAAFGPVAMALFCPPGAQPEDVRPLLAEGTASPLLGGPSIDARLP</sequence>
<dbReference type="RefSeq" id="WP_106242232.1">
    <property type="nucleotide sequence ID" value="NZ_PVZC01000002.1"/>
</dbReference>
<reference evidence="3 4" key="1">
    <citation type="submission" date="2018-03" db="EMBL/GenBank/DDBJ databases">
        <title>Genomic Encyclopedia of Archaeal and Bacterial Type Strains, Phase II (KMG-II): from individual species to whole genera.</title>
        <authorList>
            <person name="Goeker M."/>
        </authorList>
    </citation>
    <scope>NUCLEOTIDE SEQUENCE [LARGE SCALE GENOMIC DNA]</scope>
    <source>
        <strain evidence="3 4">DSM 45601</strain>
    </source>
</reference>
<dbReference type="Pfam" id="PF00144">
    <property type="entry name" value="Beta-lactamase"/>
    <property type="match status" value="1"/>
</dbReference>
<dbReference type="GO" id="GO:0004180">
    <property type="term" value="F:carboxypeptidase activity"/>
    <property type="evidence" value="ECO:0007669"/>
    <property type="project" value="UniProtKB-KW"/>
</dbReference>
<dbReference type="AlphaFoldDB" id="A0A2T0Q9U9"/>